<evidence type="ECO:0000259" key="9">
    <source>
        <dbReference type="Pfam" id="PF14630"/>
    </source>
</evidence>
<evidence type="ECO:0000256" key="1">
    <source>
        <dbReference type="ARBA" id="ARBA00004123"/>
    </source>
</evidence>
<keyword evidence="12" id="KW-1185">Reference proteome</keyword>
<dbReference type="InterPro" id="IPR048866">
    <property type="entry name" value="ORC5_lid"/>
</dbReference>
<dbReference type="PANTHER" id="PTHR12705">
    <property type="entry name" value="ORIGIN RECOGNITION COMPLEX SUBUNIT 5"/>
    <property type="match status" value="1"/>
</dbReference>
<dbReference type="STRING" id="4829.A0A163JII1"/>
<dbReference type="AlphaFoldDB" id="A0A163JII1"/>
<evidence type="ECO:0000259" key="10">
    <source>
        <dbReference type="Pfam" id="PF21639"/>
    </source>
</evidence>
<dbReference type="OrthoDB" id="365981at2759"/>
<dbReference type="FunCoup" id="A0A163JII1">
    <property type="interactions" value="1115"/>
</dbReference>
<accession>A0A163JII1</accession>
<proteinExistence type="inferred from homology"/>
<keyword evidence="4" id="KW-0547">Nucleotide-binding</keyword>
<dbReference type="GO" id="GO:0005524">
    <property type="term" value="F:ATP binding"/>
    <property type="evidence" value="ECO:0007669"/>
    <property type="project" value="UniProtKB-KW"/>
</dbReference>
<keyword evidence="6" id="KW-0539">Nucleus</keyword>
<evidence type="ECO:0000256" key="5">
    <source>
        <dbReference type="ARBA" id="ARBA00022840"/>
    </source>
</evidence>
<name>A0A163JII1_ABSGL</name>
<gene>
    <name evidence="11" type="primary">ABSGL_05219.1 scaffold 6851</name>
</gene>
<organism evidence="11">
    <name type="scientific">Absidia glauca</name>
    <name type="common">Pin mould</name>
    <dbReference type="NCBI Taxonomy" id="4829"/>
    <lineage>
        <taxon>Eukaryota</taxon>
        <taxon>Fungi</taxon>
        <taxon>Fungi incertae sedis</taxon>
        <taxon>Mucoromycota</taxon>
        <taxon>Mucoromycotina</taxon>
        <taxon>Mucoromycetes</taxon>
        <taxon>Mucorales</taxon>
        <taxon>Cunninghamellaceae</taxon>
        <taxon>Absidia</taxon>
    </lineage>
</organism>
<evidence type="ECO:0000313" key="12">
    <source>
        <dbReference type="Proteomes" id="UP000078561"/>
    </source>
</evidence>
<dbReference type="InterPro" id="IPR041664">
    <property type="entry name" value="AAA_16"/>
</dbReference>
<dbReference type="GO" id="GO:0006270">
    <property type="term" value="P:DNA replication initiation"/>
    <property type="evidence" value="ECO:0007669"/>
    <property type="project" value="TreeGrafter"/>
</dbReference>
<evidence type="ECO:0000256" key="6">
    <source>
        <dbReference type="ARBA" id="ARBA00023242"/>
    </source>
</evidence>
<protein>
    <recommendedName>
        <fullName evidence="7">Origin recognition complex subunit 5</fullName>
    </recommendedName>
</protein>
<evidence type="ECO:0000256" key="4">
    <source>
        <dbReference type="ARBA" id="ARBA00022741"/>
    </source>
</evidence>
<feature type="domain" description="Orc1-like AAA ATPase" evidence="8">
    <location>
        <begin position="12"/>
        <end position="175"/>
    </location>
</feature>
<dbReference type="SUPFAM" id="SSF52540">
    <property type="entry name" value="P-loop containing nucleoside triphosphate hydrolases"/>
    <property type="match status" value="1"/>
</dbReference>
<dbReference type="Pfam" id="PF13191">
    <property type="entry name" value="AAA_16"/>
    <property type="match status" value="1"/>
</dbReference>
<dbReference type="FunFam" id="3.40.50.300:FF:000673">
    <property type="entry name" value="Origin recognition complex subunit 5"/>
    <property type="match status" value="1"/>
</dbReference>
<dbReference type="GO" id="GO:0005664">
    <property type="term" value="C:nuclear origin of replication recognition complex"/>
    <property type="evidence" value="ECO:0007669"/>
    <property type="project" value="TreeGrafter"/>
</dbReference>
<sequence>MNANARSSLEQRFPGRSKQIDSLLSLMGKPLDTVVPSIFVYGHTASGKTCVVRSVLESTLLETQYAYVHCIENYTPRMIFERALNQWCGWTPSVDNSFTNICKTDSIHQFVKIIQEGVSVPTDKDDNNSKKINLGERETIYLVLDRAERLRDMSASILPVLLRLSELTHKNVSVILLSTIVFEKFRTKGGSYEPLYIRFPDYTKEDTIQILLLDFVDIERQIELNDGDIITDTTTMKVTVELDDAFFKSYAELIYSIFNHNCKDLNELRYFAALLLPLYIKPIQEGTVGVHETPKLFKQAQPYFAEATDKLYLREISSAEWTKETQQLDQEHNENKRVGAFLSHTRSIGKGDFDLPYYTKFLLLACYLASYNPPRYDIRYFAKGREERSKKKGGGTRKGKAENTGGKMRQQLVGPKAFPIERMLAIFYSIIDDDLEDSIDIQLQISSLTTLRLLVRCTNMDKLDGAKYKCNVSFDFIRAVAGSVRFEIDRYLYDFN</sequence>
<keyword evidence="5" id="KW-0067">ATP-binding</keyword>
<keyword evidence="3" id="KW-0235">DNA replication</keyword>
<feature type="domain" description="Origin recognition complex subunit 5 C-terminal" evidence="9">
    <location>
        <begin position="355"/>
        <end position="492"/>
    </location>
</feature>
<dbReference type="Pfam" id="PF21639">
    <property type="entry name" value="ORC5_lid"/>
    <property type="match status" value="1"/>
</dbReference>
<comment type="subcellular location">
    <subcellularLocation>
        <location evidence="1">Nucleus</location>
    </subcellularLocation>
</comment>
<dbReference type="GO" id="GO:0003688">
    <property type="term" value="F:DNA replication origin binding"/>
    <property type="evidence" value="ECO:0007669"/>
    <property type="project" value="TreeGrafter"/>
</dbReference>
<feature type="domain" description="ORC5 lid" evidence="10">
    <location>
        <begin position="248"/>
        <end position="304"/>
    </location>
</feature>
<reference evidence="11" key="1">
    <citation type="submission" date="2016-04" db="EMBL/GenBank/DDBJ databases">
        <authorList>
            <person name="Evans L.H."/>
            <person name="Alamgir A."/>
            <person name="Owens N."/>
            <person name="Weber N.D."/>
            <person name="Virtaneva K."/>
            <person name="Barbian K."/>
            <person name="Babar A."/>
            <person name="Rosenke K."/>
        </authorList>
    </citation>
    <scope>NUCLEOTIDE SEQUENCE [LARGE SCALE GENOMIC DNA]</scope>
    <source>
        <strain evidence="11">CBS 101.48</strain>
    </source>
</reference>
<dbReference type="OMA" id="QLRRWHG"/>
<dbReference type="EMBL" id="LT552921">
    <property type="protein sequence ID" value="SAL99574.1"/>
    <property type="molecule type" value="Genomic_DNA"/>
</dbReference>
<dbReference type="PANTHER" id="PTHR12705:SF0">
    <property type="entry name" value="ORIGIN RECOGNITION COMPLEX SUBUNIT 5"/>
    <property type="match status" value="1"/>
</dbReference>
<dbReference type="InParanoid" id="A0A163JII1"/>
<comment type="similarity">
    <text evidence="2">Belongs to the ORC5 family.</text>
</comment>
<dbReference type="Gene3D" id="3.40.50.300">
    <property type="entry name" value="P-loop containing nucleotide triphosphate hydrolases"/>
    <property type="match status" value="1"/>
</dbReference>
<dbReference type="InterPro" id="IPR047088">
    <property type="entry name" value="ORC5_C"/>
</dbReference>
<evidence type="ECO:0000313" key="11">
    <source>
        <dbReference type="EMBL" id="SAL99574.1"/>
    </source>
</evidence>
<evidence type="ECO:0000256" key="3">
    <source>
        <dbReference type="ARBA" id="ARBA00022705"/>
    </source>
</evidence>
<dbReference type="InterPro" id="IPR027417">
    <property type="entry name" value="P-loop_NTPase"/>
</dbReference>
<evidence type="ECO:0000259" key="8">
    <source>
        <dbReference type="Pfam" id="PF13191"/>
    </source>
</evidence>
<dbReference type="Proteomes" id="UP000078561">
    <property type="component" value="Unassembled WGS sequence"/>
</dbReference>
<evidence type="ECO:0000256" key="2">
    <source>
        <dbReference type="ARBA" id="ARBA00006269"/>
    </source>
</evidence>
<evidence type="ECO:0000256" key="7">
    <source>
        <dbReference type="ARBA" id="ARBA00069657"/>
    </source>
</evidence>
<dbReference type="Pfam" id="PF14630">
    <property type="entry name" value="ORC5_C"/>
    <property type="match status" value="1"/>
</dbReference>
<dbReference type="InterPro" id="IPR020796">
    <property type="entry name" value="ORC5"/>
</dbReference>